<protein>
    <submittedName>
        <fullName evidence="1">Uncharacterized protein</fullName>
    </submittedName>
</protein>
<dbReference type="Proteomes" id="UP000266721">
    <property type="component" value="Unassembled WGS sequence"/>
</dbReference>
<keyword evidence="2" id="KW-1185">Reference proteome</keyword>
<evidence type="ECO:0000313" key="1">
    <source>
        <dbReference type="EMBL" id="OPL21260.1"/>
    </source>
</evidence>
<dbReference type="PANTHER" id="PTHR20910">
    <property type="entry name" value="AGAP001623-PA"/>
    <property type="match status" value="1"/>
</dbReference>
<organism evidence="1 2">
    <name type="scientific">Mytilus galloprovincialis</name>
    <name type="common">Mediterranean mussel</name>
    <dbReference type="NCBI Taxonomy" id="29158"/>
    <lineage>
        <taxon>Eukaryota</taxon>
        <taxon>Metazoa</taxon>
        <taxon>Spiralia</taxon>
        <taxon>Lophotrochozoa</taxon>
        <taxon>Mollusca</taxon>
        <taxon>Bivalvia</taxon>
        <taxon>Autobranchia</taxon>
        <taxon>Pteriomorphia</taxon>
        <taxon>Mytilida</taxon>
        <taxon>Mytiloidea</taxon>
        <taxon>Mytilidae</taxon>
        <taxon>Mytilinae</taxon>
        <taxon>Mytilus</taxon>
    </lineage>
</organism>
<dbReference type="EMBL" id="KV593331">
    <property type="protein sequence ID" value="OPL21260.1"/>
    <property type="molecule type" value="Genomic_DNA"/>
</dbReference>
<name>A0A3L5TR12_MYTGA</name>
<dbReference type="InterPro" id="IPR053257">
    <property type="entry name" value="Cu-only_SOD"/>
</dbReference>
<comment type="caution">
    <text evidence="1">The sequence shown here is derived from an EMBL/GenBank/DDBJ whole genome shotgun (WGS) entry which is preliminary data.</text>
</comment>
<accession>A0A3L5TR12</accession>
<reference evidence="1 2" key="1">
    <citation type="journal article" date="2016" name="PLoS ONE">
        <title>A First Insight into the Genome of the Filter-Feeder Mussel Mytilus galloprovincialis.</title>
        <authorList>
            <person name="Murgarella M."/>
            <person name="Puiu D."/>
            <person name="Novoa B."/>
            <person name="Figueras A."/>
            <person name="Posada D."/>
            <person name="Canchaya C."/>
        </authorList>
    </citation>
    <scope>NUCLEOTIDE SEQUENCE [LARGE SCALE GENOMIC DNA]</scope>
    <source>
        <tissue evidence="1">Muscle</tissue>
    </source>
</reference>
<dbReference type="AlphaFoldDB" id="A0A3L5TR12"/>
<dbReference type="PANTHER" id="PTHR20910:SF1">
    <property type="entry name" value="SUPEROXIDE DISMUTASE COPPER_ZINC BINDING DOMAIN-CONTAINING PROTEIN"/>
    <property type="match status" value="1"/>
</dbReference>
<dbReference type="GO" id="GO:0006801">
    <property type="term" value="P:superoxide metabolic process"/>
    <property type="evidence" value="ECO:0007669"/>
    <property type="project" value="InterPro"/>
</dbReference>
<evidence type="ECO:0000313" key="2">
    <source>
        <dbReference type="Proteomes" id="UP000266721"/>
    </source>
</evidence>
<dbReference type="GO" id="GO:0046872">
    <property type="term" value="F:metal ion binding"/>
    <property type="evidence" value="ECO:0007669"/>
    <property type="project" value="InterPro"/>
</dbReference>
<feature type="non-terminal residue" evidence="1">
    <location>
        <position position="1"/>
    </location>
</feature>
<gene>
    <name evidence="1" type="ORF">AM593_06973</name>
</gene>
<dbReference type="SUPFAM" id="SSF49329">
    <property type="entry name" value="Cu,Zn superoxide dismutase-like"/>
    <property type="match status" value="1"/>
</dbReference>
<proteinExistence type="predicted"/>
<dbReference type="Gene3D" id="2.60.40.200">
    <property type="entry name" value="Superoxide dismutase, copper/zinc binding domain"/>
    <property type="match status" value="1"/>
</dbReference>
<dbReference type="InterPro" id="IPR036423">
    <property type="entry name" value="SOD-like_Cu/Zn_dom_sf"/>
</dbReference>
<sequence length="118" mass="12542">LGDQSSKLGRYDIGSGRKFYTDMYLPLVGTYGVAGKSFVIHAANGGGPRVACADIIPVNKVTPLKMTFGDMNFDKSEMVTHLASALHTSPTNLAVSDATTNTDCMAVTVYFTDVKICA</sequence>